<accession>A0A7X6DTP2</accession>
<gene>
    <name evidence="3" type="ORF">MNODULE_19760</name>
</gene>
<dbReference type="SUPFAM" id="SSF47413">
    <property type="entry name" value="lambda repressor-like DNA-binding domains"/>
    <property type="match status" value="2"/>
</dbReference>
<dbReference type="Pfam" id="PF01381">
    <property type="entry name" value="HTH_3"/>
    <property type="match status" value="2"/>
</dbReference>
<dbReference type="InterPro" id="IPR001387">
    <property type="entry name" value="Cro/C1-type_HTH"/>
</dbReference>
<dbReference type="PANTHER" id="PTHR46558:SF11">
    <property type="entry name" value="HTH-TYPE TRANSCRIPTIONAL REGULATOR XRE"/>
    <property type="match status" value="1"/>
</dbReference>
<feature type="domain" description="HTH cro/C1-type" evidence="2">
    <location>
        <begin position="91"/>
        <end position="139"/>
    </location>
</feature>
<dbReference type="SMART" id="SM00530">
    <property type="entry name" value="HTH_XRE"/>
    <property type="match status" value="2"/>
</dbReference>
<dbReference type="Proteomes" id="UP000534783">
    <property type="component" value="Unassembled WGS sequence"/>
</dbReference>
<dbReference type="PROSITE" id="PS50943">
    <property type="entry name" value="HTH_CROC1"/>
    <property type="match status" value="2"/>
</dbReference>
<dbReference type="EMBL" id="VTOW01000004">
    <property type="protein sequence ID" value="NKE72994.1"/>
    <property type="molecule type" value="Genomic_DNA"/>
</dbReference>
<dbReference type="Gene3D" id="1.10.260.40">
    <property type="entry name" value="lambda repressor-like DNA-binding domains"/>
    <property type="match status" value="2"/>
</dbReference>
<feature type="domain" description="HTH cro/C1-type" evidence="2">
    <location>
        <begin position="29"/>
        <end position="86"/>
    </location>
</feature>
<dbReference type="PANTHER" id="PTHR46558">
    <property type="entry name" value="TRACRIPTIONAL REGULATORY PROTEIN-RELATED-RELATED"/>
    <property type="match status" value="1"/>
</dbReference>
<dbReference type="InterPro" id="IPR010982">
    <property type="entry name" value="Lambda_DNA-bd_dom_sf"/>
</dbReference>
<keyword evidence="4" id="KW-1185">Reference proteome</keyword>
<sequence length="152" mass="17318">MPFCKVTLKTQKPLPSSYPKSLITLGDHIKKKRLDLGLWQKQVAEQIGVDEVTLYNWEKQRTVPKLPYIPKIIAFLAYIPFPPASSLPEKIKNCRRVLGVTQEKMAEMIGIDKTTLARCEARKSQPTEKTLKLIETFFGSFCPENKILNRAG</sequence>
<keyword evidence="1" id="KW-0238">DNA-binding</keyword>
<reference evidence="3 4" key="1">
    <citation type="journal article" date="2020" name="Nature">
        <title>Bacterial chemolithoautotrophy via manganese oxidation.</title>
        <authorList>
            <person name="Yu H."/>
            <person name="Leadbetter J.R."/>
        </authorList>
    </citation>
    <scope>NUCLEOTIDE SEQUENCE [LARGE SCALE GENOMIC DNA]</scope>
    <source>
        <strain evidence="3 4">Mn-1</strain>
    </source>
</reference>
<dbReference type="GO" id="GO:0003677">
    <property type="term" value="F:DNA binding"/>
    <property type="evidence" value="ECO:0007669"/>
    <property type="project" value="UniProtKB-KW"/>
</dbReference>
<evidence type="ECO:0000313" key="4">
    <source>
        <dbReference type="Proteomes" id="UP000534783"/>
    </source>
</evidence>
<proteinExistence type="predicted"/>
<evidence type="ECO:0000259" key="2">
    <source>
        <dbReference type="PROSITE" id="PS50943"/>
    </source>
</evidence>
<protein>
    <submittedName>
        <fullName evidence="3">Transcriptional regulator</fullName>
    </submittedName>
</protein>
<dbReference type="CDD" id="cd00093">
    <property type="entry name" value="HTH_XRE"/>
    <property type="match status" value="2"/>
</dbReference>
<organism evidence="3 4">
    <name type="scientific">Candidatus Manganitrophus noduliformans</name>
    <dbReference type="NCBI Taxonomy" id="2606439"/>
    <lineage>
        <taxon>Bacteria</taxon>
        <taxon>Pseudomonadati</taxon>
        <taxon>Nitrospirota</taxon>
        <taxon>Nitrospiria</taxon>
        <taxon>Candidatus Troglogloeales</taxon>
        <taxon>Candidatus Manganitrophaceae</taxon>
        <taxon>Candidatus Manganitrophus</taxon>
    </lineage>
</organism>
<name>A0A7X6DTP2_9BACT</name>
<evidence type="ECO:0000313" key="3">
    <source>
        <dbReference type="EMBL" id="NKE72994.1"/>
    </source>
</evidence>
<comment type="caution">
    <text evidence="3">The sequence shown here is derived from an EMBL/GenBank/DDBJ whole genome shotgun (WGS) entry which is preliminary data.</text>
</comment>
<dbReference type="AlphaFoldDB" id="A0A7X6DTP2"/>
<evidence type="ECO:0000256" key="1">
    <source>
        <dbReference type="ARBA" id="ARBA00023125"/>
    </source>
</evidence>
<dbReference type="RefSeq" id="WP_238339650.1">
    <property type="nucleotide sequence ID" value="NZ_VTOW01000004.1"/>
</dbReference>